<feature type="transmembrane region" description="Helical" evidence="6">
    <location>
        <begin position="172"/>
        <end position="192"/>
    </location>
</feature>
<dbReference type="InterPro" id="IPR037185">
    <property type="entry name" value="EmrE-like"/>
</dbReference>
<evidence type="ECO:0000256" key="6">
    <source>
        <dbReference type="SAM" id="Phobius"/>
    </source>
</evidence>
<dbReference type="InterPro" id="IPR000390">
    <property type="entry name" value="Small_drug/metabolite_transptr"/>
</dbReference>
<organism evidence="7 8">
    <name type="scientific">Ruegeria faecimaris</name>
    <dbReference type="NCBI Taxonomy" id="686389"/>
    <lineage>
        <taxon>Bacteria</taxon>
        <taxon>Pseudomonadati</taxon>
        <taxon>Pseudomonadota</taxon>
        <taxon>Alphaproteobacteria</taxon>
        <taxon>Rhodobacterales</taxon>
        <taxon>Roseobacteraceae</taxon>
        <taxon>Ruegeria</taxon>
    </lineage>
</organism>
<feature type="transmembrane region" description="Helical" evidence="6">
    <location>
        <begin position="55"/>
        <end position="75"/>
    </location>
</feature>
<dbReference type="EMBL" id="FXTE01000007">
    <property type="protein sequence ID" value="SMO74032.1"/>
    <property type="molecule type" value="Genomic_DNA"/>
</dbReference>
<evidence type="ECO:0000256" key="3">
    <source>
        <dbReference type="ARBA" id="ARBA00022692"/>
    </source>
</evidence>
<feature type="transmembrane region" description="Helical" evidence="6">
    <location>
        <begin position="260"/>
        <end position="278"/>
    </location>
</feature>
<feature type="transmembrane region" description="Helical" evidence="6">
    <location>
        <begin position="30"/>
        <end position="48"/>
    </location>
</feature>
<dbReference type="SUPFAM" id="SSF103481">
    <property type="entry name" value="Multidrug resistance efflux transporter EmrE"/>
    <property type="match status" value="2"/>
</dbReference>
<evidence type="ECO:0000256" key="2">
    <source>
        <dbReference type="ARBA" id="ARBA00022475"/>
    </source>
</evidence>
<evidence type="ECO:0000256" key="4">
    <source>
        <dbReference type="ARBA" id="ARBA00022989"/>
    </source>
</evidence>
<evidence type="ECO:0000256" key="5">
    <source>
        <dbReference type="ARBA" id="ARBA00023136"/>
    </source>
</evidence>
<evidence type="ECO:0000313" key="8">
    <source>
        <dbReference type="Proteomes" id="UP000319555"/>
    </source>
</evidence>
<dbReference type="OrthoDB" id="9783707at2"/>
<dbReference type="GO" id="GO:0022857">
    <property type="term" value="F:transmembrane transporter activity"/>
    <property type="evidence" value="ECO:0007669"/>
    <property type="project" value="InterPro"/>
</dbReference>
<keyword evidence="2" id="KW-1003">Cell membrane</keyword>
<reference evidence="7 8" key="1">
    <citation type="submission" date="2017-05" db="EMBL/GenBank/DDBJ databases">
        <authorList>
            <person name="Varghese N."/>
            <person name="Submissions S."/>
        </authorList>
    </citation>
    <scope>NUCLEOTIDE SEQUENCE [LARGE SCALE GENOMIC DNA]</scope>
    <source>
        <strain evidence="7 8">DSM 28009</strain>
    </source>
</reference>
<dbReference type="RefSeq" id="WP_142637693.1">
    <property type="nucleotide sequence ID" value="NZ_CANMDC010000006.1"/>
</dbReference>
<comment type="subcellular location">
    <subcellularLocation>
        <location evidence="1">Cell membrane</location>
        <topology evidence="1">Multi-pass membrane protein</topology>
    </subcellularLocation>
</comment>
<feature type="transmembrane region" description="Helical" evidence="6">
    <location>
        <begin position="115"/>
        <end position="135"/>
    </location>
</feature>
<keyword evidence="4 6" id="KW-1133">Transmembrane helix</keyword>
<protein>
    <submittedName>
        <fullName evidence="7">EamA-like transporter family protein</fullName>
    </submittedName>
</protein>
<evidence type="ECO:0000313" key="7">
    <source>
        <dbReference type="EMBL" id="SMO74032.1"/>
    </source>
</evidence>
<feature type="transmembrane region" description="Helical" evidence="6">
    <location>
        <begin position="87"/>
        <end position="108"/>
    </location>
</feature>
<evidence type="ECO:0000256" key="1">
    <source>
        <dbReference type="ARBA" id="ARBA00004651"/>
    </source>
</evidence>
<dbReference type="GO" id="GO:0005886">
    <property type="term" value="C:plasma membrane"/>
    <property type="evidence" value="ECO:0007669"/>
    <property type="project" value="UniProtKB-SubCell"/>
</dbReference>
<feature type="transmembrane region" description="Helical" evidence="6">
    <location>
        <begin position="141"/>
        <end position="160"/>
    </location>
</feature>
<keyword evidence="5 6" id="KW-0472">Membrane</keyword>
<keyword evidence="3 6" id="KW-0812">Transmembrane</keyword>
<dbReference type="Proteomes" id="UP000319555">
    <property type="component" value="Unassembled WGS sequence"/>
</dbReference>
<feature type="transmembrane region" description="Helical" evidence="6">
    <location>
        <begin position="204"/>
        <end position="224"/>
    </location>
</feature>
<dbReference type="Gene3D" id="1.10.3730.20">
    <property type="match status" value="2"/>
</dbReference>
<sequence>MTVHAILIVLFAAFLHALWNAVVKGAPDKAIMLGLISIGHAIPALAVLPFTGFPVMAAIPYIIGSTLIHWGYYWFLNTAYRYGDLSVVYPISRGITPILVALGAVFLAGEFLPPGAWIGIVCISAGIGCLSFGGLGKGTNWVGIAAAFGTGLMIASYSLVDGIGVRLSGNTLGYITVLFVAEIFVAGFIFSTRWERLIALPKRYVWSGLAGGIISGLAYGLVLYVKSFAPLGVVSALRESSVIFASIIGVMWFGEGPKSNRLLAAIIVAVGIVVLALTR</sequence>
<keyword evidence="8" id="KW-1185">Reference proteome</keyword>
<dbReference type="AlphaFoldDB" id="A0A521DQZ7"/>
<dbReference type="PANTHER" id="PTHR30561">
    <property type="entry name" value="SMR FAMILY PROTON-DEPENDENT DRUG EFFLUX TRANSPORTER SUGE"/>
    <property type="match status" value="1"/>
</dbReference>
<proteinExistence type="predicted"/>
<gene>
    <name evidence="7" type="ORF">SAMN06265380_10747</name>
</gene>
<name>A0A521DQZ7_9RHOB</name>
<accession>A0A521DQZ7</accession>
<dbReference type="PANTHER" id="PTHR30561:SF9">
    <property type="entry name" value="4-AMINO-4-DEOXY-L-ARABINOSE-PHOSPHOUNDECAPRENOL FLIPPASE SUBUNIT ARNF-RELATED"/>
    <property type="match status" value="1"/>
</dbReference>